<proteinExistence type="predicted"/>
<dbReference type="PANTHER" id="PTHR43393:SF2">
    <property type="entry name" value="CYTOKININ RIBOSIDE 5'-MONOPHOSPHATE PHOSPHORIBOHYDROLASE"/>
    <property type="match status" value="1"/>
</dbReference>
<dbReference type="InterPro" id="IPR052341">
    <property type="entry name" value="LOG_family_nucleotidases"/>
</dbReference>
<dbReference type="EMBL" id="JADEWU010000118">
    <property type="protein sequence ID" value="MBE9146707.1"/>
    <property type="molecule type" value="Genomic_DNA"/>
</dbReference>
<keyword evidence="2" id="KW-1185">Reference proteome</keyword>
<gene>
    <name evidence="1" type="ORF">IQ236_26285</name>
</gene>
<comment type="caution">
    <text evidence="1">The sequence shown here is derived from an EMBL/GenBank/DDBJ whole genome shotgun (WGS) entry which is preliminary data.</text>
</comment>
<protein>
    <submittedName>
        <fullName evidence="1">Cytochrome D ubiquinol oxidase subunit II</fullName>
    </submittedName>
</protein>
<feature type="non-terminal residue" evidence="1">
    <location>
        <position position="120"/>
    </location>
</feature>
<evidence type="ECO:0000313" key="2">
    <source>
        <dbReference type="Proteomes" id="UP000640725"/>
    </source>
</evidence>
<dbReference type="Gene3D" id="3.40.50.450">
    <property type="match status" value="1"/>
</dbReference>
<sequence length="120" mass="13509">MNSSDISQAVDSLQADIIQLVDQLPNLKHKKWISRALSSLVHMAGEEFETLDWKIISASLLDLERGFQIFYPYRHVRKICIFGSARIPANTQEYRMAADFARFVTQQGFMVLTGGGGGIM</sequence>
<dbReference type="SUPFAM" id="SSF102405">
    <property type="entry name" value="MCP/YpsA-like"/>
    <property type="match status" value="1"/>
</dbReference>
<dbReference type="PANTHER" id="PTHR43393">
    <property type="entry name" value="CYTOKININ RIBOSIDE 5'-MONOPHOSPHATE PHOSPHORIBOHYDROLASE"/>
    <property type="match status" value="1"/>
</dbReference>
<dbReference type="Proteomes" id="UP000640725">
    <property type="component" value="Unassembled WGS sequence"/>
</dbReference>
<evidence type="ECO:0000313" key="1">
    <source>
        <dbReference type="EMBL" id="MBE9146707.1"/>
    </source>
</evidence>
<name>A0ABR9UJR6_9CYAN</name>
<reference evidence="1 2" key="1">
    <citation type="submission" date="2020-10" db="EMBL/GenBank/DDBJ databases">
        <authorList>
            <person name="Castelo-Branco R."/>
            <person name="Eusebio N."/>
            <person name="Adriana R."/>
            <person name="Vieira A."/>
            <person name="Brugerolle De Fraissinette N."/>
            <person name="Rezende De Castro R."/>
            <person name="Schneider M.P."/>
            <person name="Vasconcelos V."/>
            <person name="Leao P.N."/>
        </authorList>
    </citation>
    <scope>NUCLEOTIDE SEQUENCE [LARGE SCALE GENOMIC DNA]</scope>
    <source>
        <strain evidence="1 2">LEGE 06226</strain>
    </source>
</reference>
<accession>A0ABR9UJR6</accession>
<organism evidence="1 2">
    <name type="scientific">Planktothrix mougeotii LEGE 06226</name>
    <dbReference type="NCBI Taxonomy" id="1828728"/>
    <lineage>
        <taxon>Bacteria</taxon>
        <taxon>Bacillati</taxon>
        <taxon>Cyanobacteriota</taxon>
        <taxon>Cyanophyceae</taxon>
        <taxon>Oscillatoriophycideae</taxon>
        <taxon>Oscillatoriales</taxon>
        <taxon>Microcoleaceae</taxon>
        <taxon>Planktothrix</taxon>
    </lineage>
</organism>